<dbReference type="OrthoDB" id="7187254at2"/>
<feature type="domain" description="Putative zinc-finger" evidence="1">
    <location>
        <begin position="8"/>
        <end position="28"/>
    </location>
</feature>
<proteinExistence type="predicted"/>
<reference evidence="3" key="1">
    <citation type="submission" date="2017-05" db="EMBL/GenBank/DDBJ databases">
        <authorList>
            <person name="Rodrigo-Torres L."/>
            <person name="Arahal R. D."/>
            <person name="Lucena T."/>
        </authorList>
    </citation>
    <scope>NUCLEOTIDE SEQUENCE [LARGE SCALE GENOMIC DNA]</scope>
    <source>
        <strain evidence="3">CECT 8649</strain>
    </source>
</reference>
<dbReference type="Pfam" id="PF13490">
    <property type="entry name" value="zf-HC2"/>
    <property type="match status" value="1"/>
</dbReference>
<dbReference type="EMBL" id="FXXP01000003">
    <property type="protein sequence ID" value="SMX29854.1"/>
    <property type="molecule type" value="Genomic_DNA"/>
</dbReference>
<dbReference type="InterPro" id="IPR027383">
    <property type="entry name" value="Znf_put"/>
</dbReference>
<evidence type="ECO:0000313" key="3">
    <source>
        <dbReference type="Proteomes" id="UP000225972"/>
    </source>
</evidence>
<protein>
    <recommendedName>
        <fullName evidence="1">Putative zinc-finger domain-containing protein</fullName>
    </recommendedName>
</protein>
<gene>
    <name evidence="2" type="ORF">TRP8649_03993</name>
</gene>
<organism evidence="2 3">
    <name type="scientific">Pelagimonas phthalicica</name>
    <dbReference type="NCBI Taxonomy" id="1037362"/>
    <lineage>
        <taxon>Bacteria</taxon>
        <taxon>Pseudomonadati</taxon>
        <taxon>Pseudomonadota</taxon>
        <taxon>Alphaproteobacteria</taxon>
        <taxon>Rhodobacterales</taxon>
        <taxon>Roseobacteraceae</taxon>
        <taxon>Pelagimonas</taxon>
    </lineage>
</organism>
<dbReference type="RefSeq" id="WP_099248466.1">
    <property type="nucleotide sequence ID" value="NZ_FXXP01000003.1"/>
</dbReference>
<evidence type="ECO:0000313" key="2">
    <source>
        <dbReference type="EMBL" id="SMX29854.1"/>
    </source>
</evidence>
<name>A0A238JI23_9RHOB</name>
<keyword evidence="3" id="KW-1185">Reference proteome</keyword>
<dbReference type="Proteomes" id="UP000225972">
    <property type="component" value="Unassembled WGS sequence"/>
</dbReference>
<dbReference type="AlphaFoldDB" id="A0A238JI23"/>
<sequence>MSRFENDQERLSAYLDGEMTPEESREFEVDLENNPELAEMAMAWADTEEALRDMVPTPSKDHLESLMVSNTSRRVQPPWMQMAAALALVAFGAAGGFGFGEWRNQASALEQQAVFDAWAAHRMFTAENRHAVEVAANETEHLQTWLSKRMGREMTVPQLTDHGMVFVGGRMLPFQDRAAAQYMYENAQGQRMTLFMTKLDEAGQSVQLYDTEQDETVVRWQDGEWLFVLVAPIARGELSPIATGLQDKLV</sequence>
<evidence type="ECO:0000259" key="1">
    <source>
        <dbReference type="Pfam" id="PF13490"/>
    </source>
</evidence>
<accession>A0A238JI23</accession>